<dbReference type="Proteomes" id="UP000504603">
    <property type="component" value="Unplaced"/>
</dbReference>
<evidence type="ECO:0000313" key="2">
    <source>
        <dbReference type="Proteomes" id="UP000504603"/>
    </source>
</evidence>
<dbReference type="PANTHER" id="PTHR11439:SF455">
    <property type="entry name" value="RLK (RECEPTOR-LIKE PROTEIN KINASE) 8, PUTATIVE-RELATED"/>
    <property type="match status" value="1"/>
</dbReference>
<protein>
    <submittedName>
        <fullName evidence="3">Uncharacterized protein LOC111022103</fullName>
    </submittedName>
</protein>
<gene>
    <name evidence="3" type="primary">LOC111022103</name>
</gene>
<evidence type="ECO:0000313" key="3">
    <source>
        <dbReference type="RefSeq" id="XP_022154960.1"/>
    </source>
</evidence>
<evidence type="ECO:0000259" key="1">
    <source>
        <dbReference type="Pfam" id="PF07727"/>
    </source>
</evidence>
<keyword evidence="2" id="KW-1185">Reference proteome</keyword>
<dbReference type="GeneID" id="111022103"/>
<dbReference type="RefSeq" id="XP_022154960.1">
    <property type="nucleotide sequence ID" value="XM_022299268.1"/>
</dbReference>
<dbReference type="PANTHER" id="PTHR11439">
    <property type="entry name" value="GAG-POL-RELATED RETROTRANSPOSON"/>
    <property type="match status" value="1"/>
</dbReference>
<dbReference type="KEGG" id="mcha:111022103"/>
<dbReference type="AlphaFoldDB" id="A0A6J1DL39"/>
<name>A0A6J1DL39_MOMCH</name>
<feature type="domain" description="Reverse transcriptase Ty1/copia-type" evidence="1">
    <location>
        <begin position="2"/>
        <end position="75"/>
    </location>
</feature>
<dbReference type="OrthoDB" id="414945at2759"/>
<proteinExistence type="predicted"/>
<organism evidence="2 3">
    <name type="scientific">Momordica charantia</name>
    <name type="common">Bitter gourd</name>
    <name type="synonym">Balsam pear</name>
    <dbReference type="NCBI Taxonomy" id="3673"/>
    <lineage>
        <taxon>Eukaryota</taxon>
        <taxon>Viridiplantae</taxon>
        <taxon>Streptophyta</taxon>
        <taxon>Embryophyta</taxon>
        <taxon>Tracheophyta</taxon>
        <taxon>Spermatophyta</taxon>
        <taxon>Magnoliopsida</taxon>
        <taxon>eudicotyledons</taxon>
        <taxon>Gunneridae</taxon>
        <taxon>Pentapetalae</taxon>
        <taxon>rosids</taxon>
        <taxon>fabids</taxon>
        <taxon>Cucurbitales</taxon>
        <taxon>Cucurbitaceae</taxon>
        <taxon>Momordiceae</taxon>
        <taxon>Momordica</taxon>
    </lineage>
</organism>
<dbReference type="InterPro" id="IPR013103">
    <property type="entry name" value="RVT_2"/>
</dbReference>
<accession>A0A6J1DL39</accession>
<dbReference type="Pfam" id="PF07727">
    <property type="entry name" value="RVT_2"/>
    <property type="match status" value="1"/>
</dbReference>
<reference evidence="3" key="1">
    <citation type="submission" date="2025-08" db="UniProtKB">
        <authorList>
            <consortium name="RefSeq"/>
        </authorList>
    </citation>
    <scope>IDENTIFICATION</scope>
    <source>
        <strain evidence="3">OHB3-1</strain>
    </source>
</reference>
<sequence>MNDTIVIGSQTRHIEELIKHLSTEFALKDLGPLHYFLKVEVHMTSTDLMITQEKYAKEILNKANMLEATQFSTPIAISNSLSPNDHEKVDATEYRSVVGSLQYLTLTRPDIQFAVNKVCQHRQEPTLKDLKAVKCIL</sequence>